<dbReference type="EMBL" id="KV921893">
    <property type="protein sequence ID" value="ORE08092.1"/>
    <property type="molecule type" value="Genomic_DNA"/>
</dbReference>
<sequence>MKLNYLLFFSLFILSVFAIHHTPANDKRDVFDLHNSGGSKTTTVTTIAPTATPTSSPKPSPPYPAPSSSPVAIYGGNYITPQNGVAAGILIVLGLYLMIFGFRSFRLTLAVCGYITFGLITWVAMANNQPYYGYINNDVTLIAVPAGLGILGAIIYALFWSISIYLIGSMGGFALALYILCCKENLVITQVPARAALMVSLPVFFSFLTFFAERYVLLFSFAFVGSYIFMIGVDFLAHTGYLAGVKKILDGNPYHQVIYQINSKVLAIIILIPIIWLISFIWQYTYNRDMKFGVVFQPQTVIIEEEKVIEPAPPAPVVAAEPEPVVVEQTIKETKAH</sequence>
<dbReference type="Pfam" id="PF13886">
    <property type="entry name" value="TM7S3_TM198"/>
    <property type="match status" value="1"/>
</dbReference>
<dbReference type="InterPro" id="IPR040236">
    <property type="entry name" value="TMEM198"/>
</dbReference>
<organism evidence="11">
    <name type="scientific">Rhizopus microsporus var. microsporus</name>
    <dbReference type="NCBI Taxonomy" id="86635"/>
    <lineage>
        <taxon>Eukaryota</taxon>
        <taxon>Fungi</taxon>
        <taxon>Fungi incertae sedis</taxon>
        <taxon>Mucoromycota</taxon>
        <taxon>Mucoromycotina</taxon>
        <taxon>Mucoromycetes</taxon>
        <taxon>Mucorales</taxon>
        <taxon>Mucorineae</taxon>
        <taxon>Rhizopodaceae</taxon>
        <taxon>Rhizopus</taxon>
    </lineage>
</organism>
<feature type="chain" id="PRO_5012868690" description="Transmembrane protein 198" evidence="9">
    <location>
        <begin position="19"/>
        <end position="337"/>
    </location>
</feature>
<feature type="compositionally biased region" description="Low complexity" evidence="7">
    <location>
        <begin position="42"/>
        <end position="55"/>
    </location>
</feature>
<keyword evidence="4 8" id="KW-1133">Transmembrane helix</keyword>
<dbReference type="GO" id="GO:0005886">
    <property type="term" value="C:plasma membrane"/>
    <property type="evidence" value="ECO:0007669"/>
    <property type="project" value="TreeGrafter"/>
</dbReference>
<evidence type="ECO:0000256" key="3">
    <source>
        <dbReference type="ARBA" id="ARBA00022692"/>
    </source>
</evidence>
<dbReference type="PANTHER" id="PTHR31247">
    <property type="entry name" value="TRANSMEMBRANE PROTEIN 198 FAMILY MEMBER"/>
    <property type="match status" value="1"/>
</dbReference>
<comment type="similarity">
    <text evidence="2">Belongs to the TMEM198 family.</text>
</comment>
<keyword evidence="3 8" id="KW-0812">Transmembrane</keyword>
<feature type="transmembrane region" description="Helical" evidence="8">
    <location>
        <begin position="84"/>
        <end position="102"/>
    </location>
</feature>
<feature type="signal peptide" evidence="9">
    <location>
        <begin position="1"/>
        <end position="18"/>
    </location>
</feature>
<feature type="domain" description="TM7S3/TM198-like" evidence="10">
    <location>
        <begin position="88"/>
        <end position="284"/>
    </location>
</feature>
<accession>A0A1X0R7V8</accession>
<evidence type="ECO:0000256" key="2">
    <source>
        <dbReference type="ARBA" id="ARBA00006244"/>
    </source>
</evidence>
<reference evidence="11" key="1">
    <citation type="journal article" date="2016" name="Proc. Natl. Acad. Sci. U.S.A.">
        <title>Lipid metabolic changes in an early divergent fungus govern the establishment of a mutualistic symbiosis with endobacteria.</title>
        <authorList>
            <person name="Lastovetsky O.A."/>
            <person name="Gaspar M.L."/>
            <person name="Mondo S.J."/>
            <person name="LaButti K.M."/>
            <person name="Sandor L."/>
            <person name="Grigoriev I.V."/>
            <person name="Henry S.A."/>
            <person name="Pawlowska T.E."/>
        </authorList>
    </citation>
    <scope>NUCLEOTIDE SEQUENCE [LARGE SCALE GENOMIC DNA]</scope>
    <source>
        <strain evidence="11">ATCC 52814</strain>
    </source>
</reference>
<feature type="region of interest" description="Disordered" evidence="7">
    <location>
        <begin position="42"/>
        <end position="64"/>
    </location>
</feature>
<evidence type="ECO:0000256" key="5">
    <source>
        <dbReference type="ARBA" id="ARBA00023136"/>
    </source>
</evidence>
<evidence type="ECO:0000256" key="4">
    <source>
        <dbReference type="ARBA" id="ARBA00022989"/>
    </source>
</evidence>
<proteinExistence type="inferred from homology"/>
<feature type="transmembrane region" description="Helical" evidence="8">
    <location>
        <begin position="218"/>
        <end position="244"/>
    </location>
</feature>
<feature type="transmembrane region" description="Helical" evidence="8">
    <location>
        <begin position="191"/>
        <end position="212"/>
    </location>
</feature>
<dbReference type="AlphaFoldDB" id="A0A1X0R7V8"/>
<feature type="transmembrane region" description="Helical" evidence="8">
    <location>
        <begin position="146"/>
        <end position="179"/>
    </location>
</feature>
<dbReference type="InterPro" id="IPR025256">
    <property type="entry name" value="TM7S3/TM198-like_dom"/>
</dbReference>
<feature type="transmembrane region" description="Helical" evidence="8">
    <location>
        <begin position="265"/>
        <end position="284"/>
    </location>
</feature>
<comment type="subcellular location">
    <subcellularLocation>
        <location evidence="1">Membrane</location>
        <topology evidence="1">Multi-pass membrane protein</topology>
    </subcellularLocation>
</comment>
<name>A0A1X0R7V8_RHIZD</name>
<evidence type="ECO:0000259" key="10">
    <source>
        <dbReference type="Pfam" id="PF13886"/>
    </source>
</evidence>
<evidence type="ECO:0000313" key="11">
    <source>
        <dbReference type="EMBL" id="ORE08092.1"/>
    </source>
</evidence>
<keyword evidence="9" id="KW-0732">Signal</keyword>
<keyword evidence="5 8" id="KW-0472">Membrane</keyword>
<protein>
    <recommendedName>
        <fullName evidence="6">Transmembrane protein 198</fullName>
    </recommendedName>
</protein>
<dbReference type="OrthoDB" id="102260at2759"/>
<evidence type="ECO:0000256" key="7">
    <source>
        <dbReference type="SAM" id="MobiDB-lite"/>
    </source>
</evidence>
<dbReference type="Proteomes" id="UP000242414">
    <property type="component" value="Unassembled WGS sequence"/>
</dbReference>
<dbReference type="VEuPathDB" id="FungiDB:BCV72DRAFT_204219"/>
<evidence type="ECO:0000256" key="8">
    <source>
        <dbReference type="SAM" id="Phobius"/>
    </source>
</evidence>
<gene>
    <name evidence="11" type="ORF">BCV72DRAFT_204219</name>
</gene>
<feature type="transmembrane region" description="Helical" evidence="8">
    <location>
        <begin position="107"/>
        <end position="126"/>
    </location>
</feature>
<evidence type="ECO:0000256" key="1">
    <source>
        <dbReference type="ARBA" id="ARBA00004141"/>
    </source>
</evidence>
<dbReference type="PANTHER" id="PTHR31247:SF5">
    <property type="entry name" value="DUF4203 DOMAIN-CONTAINING PROTEIN"/>
    <property type="match status" value="1"/>
</dbReference>
<evidence type="ECO:0000256" key="9">
    <source>
        <dbReference type="SAM" id="SignalP"/>
    </source>
</evidence>
<evidence type="ECO:0000256" key="6">
    <source>
        <dbReference type="ARBA" id="ARBA00049737"/>
    </source>
</evidence>